<comment type="caution">
    <text evidence="1">The sequence shown here is derived from an EMBL/GenBank/DDBJ whole genome shotgun (WGS) entry which is preliminary data.</text>
</comment>
<dbReference type="Proteomes" id="UP001148018">
    <property type="component" value="Unassembled WGS sequence"/>
</dbReference>
<sequence length="153" mass="17043">MILNNRNEELNLRFQVKVEDLDYMLFSDYKLLSNRLREVMDQVVHRDQAYCVPGRWTKAGTSDPLYWLLEEPLVHGARMDICSSNTPGPMAALCGTRTVRFGQPVDAAGVGLTNTQAACSILGLRSSRVVRRFLEQVGPEADGGGAWDAEGLW</sequence>
<reference evidence="1" key="1">
    <citation type="submission" date="2022-07" db="EMBL/GenBank/DDBJ databases">
        <title>Chromosome-level genome of Muraenolepis orangiensis.</title>
        <authorList>
            <person name="Kim J."/>
        </authorList>
    </citation>
    <scope>NUCLEOTIDE SEQUENCE</scope>
    <source>
        <strain evidence="1">KU_S4_2022</strain>
        <tissue evidence="1">Muscle</tissue>
    </source>
</reference>
<evidence type="ECO:0000313" key="2">
    <source>
        <dbReference type="Proteomes" id="UP001148018"/>
    </source>
</evidence>
<dbReference type="AlphaFoldDB" id="A0A9Q0I7C3"/>
<protein>
    <submittedName>
        <fullName evidence="1">Uncharacterized protein</fullName>
    </submittedName>
</protein>
<proteinExistence type="predicted"/>
<dbReference type="EMBL" id="JANIIK010000117">
    <property type="protein sequence ID" value="KAJ3586286.1"/>
    <property type="molecule type" value="Genomic_DNA"/>
</dbReference>
<keyword evidence="2" id="KW-1185">Reference proteome</keyword>
<evidence type="ECO:0000313" key="1">
    <source>
        <dbReference type="EMBL" id="KAJ3586286.1"/>
    </source>
</evidence>
<accession>A0A9Q0I7C3</accession>
<gene>
    <name evidence="1" type="ORF">NHX12_012686</name>
</gene>
<organism evidence="1 2">
    <name type="scientific">Muraenolepis orangiensis</name>
    <name type="common">Patagonian moray cod</name>
    <dbReference type="NCBI Taxonomy" id="630683"/>
    <lineage>
        <taxon>Eukaryota</taxon>
        <taxon>Metazoa</taxon>
        <taxon>Chordata</taxon>
        <taxon>Craniata</taxon>
        <taxon>Vertebrata</taxon>
        <taxon>Euteleostomi</taxon>
        <taxon>Actinopterygii</taxon>
        <taxon>Neopterygii</taxon>
        <taxon>Teleostei</taxon>
        <taxon>Neoteleostei</taxon>
        <taxon>Acanthomorphata</taxon>
        <taxon>Zeiogadaria</taxon>
        <taxon>Gadariae</taxon>
        <taxon>Gadiformes</taxon>
        <taxon>Muraenolepidoidei</taxon>
        <taxon>Muraenolepididae</taxon>
        <taxon>Muraenolepis</taxon>
    </lineage>
</organism>
<dbReference type="OrthoDB" id="8984807at2759"/>
<name>A0A9Q0I7C3_9TELE</name>